<evidence type="ECO:0000313" key="3">
    <source>
        <dbReference type="Proteomes" id="UP000181909"/>
    </source>
</evidence>
<gene>
    <name evidence="2" type="ORF">SAMN02787144_1008187</name>
</gene>
<dbReference type="RefSeq" id="WP_072485986.1">
    <property type="nucleotide sequence ID" value="NZ_CP108276.1"/>
</dbReference>
<dbReference type="Proteomes" id="UP000181909">
    <property type="component" value="Unassembled WGS sequence"/>
</dbReference>
<keyword evidence="1" id="KW-0472">Membrane</keyword>
<feature type="transmembrane region" description="Helical" evidence="1">
    <location>
        <begin position="238"/>
        <end position="258"/>
    </location>
</feature>
<dbReference type="GO" id="GO:0005886">
    <property type="term" value="C:plasma membrane"/>
    <property type="evidence" value="ECO:0007669"/>
    <property type="project" value="UniProtKB-SubCell"/>
</dbReference>
<dbReference type="STRING" id="1893.SAMN02787144_1008187"/>
<dbReference type="OrthoDB" id="5244396at2"/>
<dbReference type="PANTHER" id="PTHR37305">
    <property type="entry name" value="INTEGRAL MEMBRANE PROTEIN-RELATED"/>
    <property type="match status" value="1"/>
</dbReference>
<evidence type="ECO:0000313" key="2">
    <source>
        <dbReference type="EMBL" id="SFX96566.1"/>
    </source>
</evidence>
<dbReference type="GO" id="GO:0140359">
    <property type="term" value="F:ABC-type transporter activity"/>
    <property type="evidence" value="ECO:0007669"/>
    <property type="project" value="InterPro"/>
</dbReference>
<feature type="transmembrane region" description="Helical" evidence="1">
    <location>
        <begin position="149"/>
        <end position="171"/>
    </location>
</feature>
<accession>A0A1K2BD87</accession>
<dbReference type="EMBL" id="FPJO01000008">
    <property type="protein sequence ID" value="SFX96566.1"/>
    <property type="molecule type" value="Genomic_DNA"/>
</dbReference>
<dbReference type="AlphaFoldDB" id="A0A1K2BD87"/>
<proteinExistence type="predicted"/>
<protein>
    <submittedName>
        <fullName evidence="2">ABC-type transport system involved in multi-copper enzyme maturation, permease component</fullName>
    </submittedName>
</protein>
<dbReference type="PANTHER" id="PTHR37305:SF1">
    <property type="entry name" value="MEMBRANE PROTEIN"/>
    <property type="match status" value="1"/>
</dbReference>
<keyword evidence="1" id="KW-0812">Transmembrane</keyword>
<feature type="transmembrane region" description="Helical" evidence="1">
    <location>
        <begin position="106"/>
        <end position="129"/>
    </location>
</feature>
<sequence>MNALIKAEFRRLAATRLWLWALLAAVVLGGGMVGAVTLVGPENFDRPAPGLDTEDGVRSVLGMLSFTVFLPAALGTLAMTGEYRHRTVTYTFLHAPRRRQVLTAKLVAYGVAGLAYGLVLTGTAGAAFFGGAAARGVTPGMATGEVLELLLRPALAMAVYTLLGVAAGALIRHQVAALAVVVGYLYAGEFLLMTIPGVKLLYPLLPGGATAALTGFDYAADTMAAELATGPVPLLSPVGGGLLLTGYALAAAFVAVLVPMRRDVY</sequence>
<organism evidence="2 3">
    <name type="scientific">Streptomyces atratus</name>
    <dbReference type="NCBI Taxonomy" id="1893"/>
    <lineage>
        <taxon>Bacteria</taxon>
        <taxon>Bacillati</taxon>
        <taxon>Actinomycetota</taxon>
        <taxon>Actinomycetes</taxon>
        <taxon>Kitasatosporales</taxon>
        <taxon>Streptomycetaceae</taxon>
        <taxon>Streptomyces</taxon>
    </lineage>
</organism>
<feature type="transmembrane region" description="Helical" evidence="1">
    <location>
        <begin position="178"/>
        <end position="198"/>
    </location>
</feature>
<evidence type="ECO:0000256" key="1">
    <source>
        <dbReference type="SAM" id="Phobius"/>
    </source>
</evidence>
<keyword evidence="1" id="KW-1133">Transmembrane helix</keyword>
<feature type="transmembrane region" description="Helical" evidence="1">
    <location>
        <begin position="59"/>
        <end position="79"/>
    </location>
</feature>
<reference evidence="2 3" key="1">
    <citation type="submission" date="2016-11" db="EMBL/GenBank/DDBJ databases">
        <authorList>
            <person name="Jaros S."/>
            <person name="Januszkiewicz K."/>
            <person name="Wedrychowicz H."/>
        </authorList>
    </citation>
    <scope>NUCLEOTIDE SEQUENCE [LARGE SCALE GENOMIC DNA]</scope>
    <source>
        <strain evidence="2 3">OK807</strain>
    </source>
</reference>
<name>A0A1K2BD87_STRAR</name>